<dbReference type="AlphaFoldDB" id="A0A108U7P5"/>
<comment type="function">
    <text evidence="1">The M ring may be actively involved in energy transduction.</text>
</comment>
<keyword evidence="15" id="KW-0966">Cell projection</keyword>
<evidence type="ECO:0000313" key="15">
    <source>
        <dbReference type="EMBL" id="KWS04074.1"/>
    </source>
</evidence>
<protein>
    <recommendedName>
        <fullName evidence="5">Flagellar M-ring protein</fullName>
    </recommendedName>
</protein>
<dbReference type="GO" id="GO:0005886">
    <property type="term" value="C:plasma membrane"/>
    <property type="evidence" value="ECO:0007669"/>
    <property type="project" value="UniProtKB-SubCell"/>
</dbReference>
<feature type="transmembrane region" description="Helical" evidence="12">
    <location>
        <begin position="414"/>
        <end position="435"/>
    </location>
</feature>
<gene>
    <name evidence="15" type="ORF">AZ78_1623</name>
</gene>
<keyword evidence="7 12" id="KW-0812">Transmembrane</keyword>
<dbReference type="InterPro" id="IPR000067">
    <property type="entry name" value="FlgMring_FliF"/>
</dbReference>
<evidence type="ECO:0000256" key="11">
    <source>
        <dbReference type="ARBA" id="ARBA00025936"/>
    </source>
</evidence>
<dbReference type="OrthoDB" id="8554211at2"/>
<feature type="transmembrane region" description="Helical" evidence="12">
    <location>
        <begin position="12"/>
        <end position="37"/>
    </location>
</feature>
<evidence type="ECO:0000256" key="10">
    <source>
        <dbReference type="ARBA" id="ARBA00023143"/>
    </source>
</evidence>
<dbReference type="GO" id="GO:0071973">
    <property type="term" value="P:bacterial-type flagellum-dependent cell motility"/>
    <property type="evidence" value="ECO:0007669"/>
    <property type="project" value="InterPro"/>
</dbReference>
<dbReference type="RefSeq" id="WP_060410469.1">
    <property type="nucleotide sequence ID" value="NZ_JAJA02000001.1"/>
</dbReference>
<reference evidence="15 16" key="1">
    <citation type="journal article" date="2014" name="Genome Announc.">
        <title>Draft Genome Sequence of Lysobacter capsici AZ78, a Bacterium Antagonistic to Plant-Pathogenic Oomycetes.</title>
        <authorList>
            <person name="Puopolo G."/>
            <person name="Sonego P."/>
            <person name="Engelen K."/>
            <person name="Pertot I."/>
        </authorList>
    </citation>
    <scope>NUCLEOTIDE SEQUENCE [LARGE SCALE GENOMIC DNA]</scope>
    <source>
        <strain evidence="15 16">AZ78</strain>
    </source>
</reference>
<feature type="domain" description="Flagellar M-ring C-terminal" evidence="14">
    <location>
        <begin position="246"/>
        <end position="371"/>
    </location>
</feature>
<feature type="domain" description="Flagellar M-ring N-terminal" evidence="13">
    <location>
        <begin position="39"/>
        <end position="211"/>
    </location>
</feature>
<keyword evidence="6" id="KW-1003">Cell membrane</keyword>
<evidence type="ECO:0000256" key="8">
    <source>
        <dbReference type="ARBA" id="ARBA00022989"/>
    </source>
</evidence>
<evidence type="ECO:0000259" key="14">
    <source>
        <dbReference type="Pfam" id="PF08345"/>
    </source>
</evidence>
<dbReference type="PANTHER" id="PTHR30046">
    <property type="entry name" value="FLAGELLAR M-RING PROTEIN"/>
    <property type="match status" value="1"/>
</dbReference>
<evidence type="ECO:0000259" key="13">
    <source>
        <dbReference type="Pfam" id="PF01514"/>
    </source>
</evidence>
<dbReference type="InterPro" id="IPR013556">
    <property type="entry name" value="Flag_M-ring_C"/>
</dbReference>
<name>A0A108U7P5_9GAMM</name>
<dbReference type="Pfam" id="PF01514">
    <property type="entry name" value="YscJ_FliF"/>
    <property type="match status" value="1"/>
</dbReference>
<dbReference type="PIRSF" id="PIRSF004862">
    <property type="entry name" value="FliF"/>
    <property type="match status" value="1"/>
</dbReference>
<accession>A0A108U7P5</accession>
<evidence type="ECO:0000256" key="1">
    <source>
        <dbReference type="ARBA" id="ARBA00003820"/>
    </source>
</evidence>
<comment type="subcellular location">
    <subcellularLocation>
        <location evidence="2">Bacterial flagellum basal body</location>
    </subcellularLocation>
    <subcellularLocation>
        <location evidence="3">Cell membrane</location>
        <topology evidence="3">Multi-pass membrane protein</topology>
    </subcellularLocation>
</comment>
<evidence type="ECO:0000256" key="9">
    <source>
        <dbReference type="ARBA" id="ARBA00023136"/>
    </source>
</evidence>
<dbReference type="GO" id="GO:0009431">
    <property type="term" value="C:bacterial-type flagellum basal body, MS ring"/>
    <property type="evidence" value="ECO:0007669"/>
    <property type="project" value="InterPro"/>
</dbReference>
<dbReference type="Gene3D" id="3.30.300.30">
    <property type="match status" value="1"/>
</dbReference>
<comment type="subunit">
    <text evidence="11">The basal body constitutes a major portion of the flagellar organelle and consists of four rings (L,P,S, and M) mounted on a central rod. The M ring is integral to the inner membrane of the cell and may be connected to the flagellar rod via the S ring. The S (supramembrane ring) lies just distal to the M ring. The L and P rings lie in the outer membrane and the periplasmic space, respectively.</text>
</comment>
<comment type="caution">
    <text evidence="15">The sequence shown here is derived from an EMBL/GenBank/DDBJ whole genome shotgun (WGS) entry which is preliminary data.</text>
</comment>
<dbReference type="Proteomes" id="UP000023435">
    <property type="component" value="Unassembled WGS sequence"/>
</dbReference>
<comment type="similarity">
    <text evidence="4">Belongs to the FliF family.</text>
</comment>
<dbReference type="NCBIfam" id="TIGR00206">
    <property type="entry name" value="fliF"/>
    <property type="match status" value="1"/>
</dbReference>
<dbReference type="Pfam" id="PF08345">
    <property type="entry name" value="YscJ_FliF_C"/>
    <property type="match status" value="1"/>
</dbReference>
<keyword evidence="15" id="KW-0969">Cilium</keyword>
<evidence type="ECO:0000256" key="12">
    <source>
        <dbReference type="SAM" id="Phobius"/>
    </source>
</evidence>
<dbReference type="EMBL" id="JAJA02000001">
    <property type="protein sequence ID" value="KWS04074.1"/>
    <property type="molecule type" value="Genomic_DNA"/>
</dbReference>
<organism evidence="15 16">
    <name type="scientific">Lysobacter capsici AZ78</name>
    <dbReference type="NCBI Taxonomy" id="1444315"/>
    <lineage>
        <taxon>Bacteria</taxon>
        <taxon>Pseudomonadati</taxon>
        <taxon>Pseudomonadota</taxon>
        <taxon>Gammaproteobacteria</taxon>
        <taxon>Lysobacterales</taxon>
        <taxon>Lysobacteraceae</taxon>
        <taxon>Lysobacter</taxon>
    </lineage>
</organism>
<keyword evidence="10" id="KW-0975">Bacterial flagellum</keyword>
<dbReference type="InterPro" id="IPR043427">
    <property type="entry name" value="YscJ/FliF"/>
</dbReference>
<evidence type="ECO:0000256" key="4">
    <source>
        <dbReference type="ARBA" id="ARBA00007971"/>
    </source>
</evidence>
<dbReference type="PRINTS" id="PR01009">
    <property type="entry name" value="FLGMRINGFLIF"/>
</dbReference>
<evidence type="ECO:0000256" key="7">
    <source>
        <dbReference type="ARBA" id="ARBA00022692"/>
    </source>
</evidence>
<evidence type="ECO:0000256" key="3">
    <source>
        <dbReference type="ARBA" id="ARBA00004651"/>
    </source>
</evidence>
<evidence type="ECO:0000313" key="16">
    <source>
        <dbReference type="Proteomes" id="UP000023435"/>
    </source>
</evidence>
<keyword evidence="8 12" id="KW-1133">Transmembrane helix</keyword>
<keyword evidence="9 12" id="KW-0472">Membrane</keyword>
<evidence type="ECO:0000256" key="2">
    <source>
        <dbReference type="ARBA" id="ARBA00004117"/>
    </source>
</evidence>
<evidence type="ECO:0000256" key="5">
    <source>
        <dbReference type="ARBA" id="ARBA00017949"/>
    </source>
</evidence>
<dbReference type="InterPro" id="IPR045851">
    <property type="entry name" value="AMP-bd_C_sf"/>
</dbReference>
<keyword evidence="15" id="KW-0282">Flagellum</keyword>
<dbReference type="GO" id="GO:0003774">
    <property type="term" value="F:cytoskeletal motor activity"/>
    <property type="evidence" value="ECO:0007669"/>
    <property type="project" value="InterPro"/>
</dbReference>
<dbReference type="InterPro" id="IPR006182">
    <property type="entry name" value="FliF_N_dom"/>
</dbReference>
<evidence type="ECO:0000256" key="6">
    <source>
        <dbReference type="ARBA" id="ARBA00022475"/>
    </source>
</evidence>
<sequence>MNPKNYFVSLSPAARVSLIVGVLAIVALTAGMLWWLMAPRQQLLFGKLREADTAEIVQSLNEWKVPHQIIDGGTGITVAADSVYETRMRLLSAGVPRGGHVGFELFDDADFGVTEFAQRVNYQRALQGEIERTVASLPGVQTARVHLTIRRPGMFVGDRESSKASVAVAMNPGETLARPQVQGIRSLVASAVEGLAVADVSVLDSNGTLLAGGADGGRGAIALDERSDEEARLEDRIRLRVVELLGQVLNNEEFKVSVDASLNFDAVREVSERPIAQGDDGNGLLARKRINSSQAPDAAGRSQSQEESEYVHGMSREEISRAPGRVERLSVAVILPQHLDEQEVARIHSLISAAAGIDTNRGDRLEVSRLPSGKARATPPAVAALTAPQPADRVALAAPHGNLIANRSLQLQPWMPWALAGAVGLLLGAIFAFAAQRKPRKLSAEEREAVLAKLRGWLSEGQMPVEHRIVASKTP</sequence>
<dbReference type="PANTHER" id="PTHR30046:SF0">
    <property type="entry name" value="FLAGELLAR M-RING PROTEIN"/>
    <property type="match status" value="1"/>
</dbReference>
<proteinExistence type="inferred from homology"/>
<keyword evidence="16" id="KW-1185">Reference proteome</keyword>